<dbReference type="RefSeq" id="WP_346752716.1">
    <property type="nucleotide sequence ID" value="NZ_JAUJEA010000005.1"/>
</dbReference>
<reference evidence="2" key="1">
    <citation type="submission" date="2023-06" db="EMBL/GenBank/DDBJ databases">
        <title>Genomic of Parafulvivirga corallium.</title>
        <authorList>
            <person name="Wang G."/>
        </authorList>
    </citation>
    <scope>NUCLEOTIDE SEQUENCE</scope>
    <source>
        <strain evidence="2">BMA10</strain>
    </source>
</reference>
<evidence type="ECO:0000256" key="1">
    <source>
        <dbReference type="SAM" id="Phobius"/>
    </source>
</evidence>
<dbReference type="Proteomes" id="UP001172082">
    <property type="component" value="Unassembled WGS sequence"/>
</dbReference>
<keyword evidence="1" id="KW-0472">Membrane</keyword>
<name>A0ABT8KR66_9BACT</name>
<keyword evidence="1" id="KW-0812">Transmembrane</keyword>
<keyword evidence="3" id="KW-1185">Reference proteome</keyword>
<keyword evidence="1" id="KW-1133">Transmembrane helix</keyword>
<comment type="caution">
    <text evidence="2">The sequence shown here is derived from an EMBL/GenBank/DDBJ whole genome shotgun (WGS) entry which is preliminary data.</text>
</comment>
<evidence type="ECO:0000313" key="2">
    <source>
        <dbReference type="EMBL" id="MDN5202694.1"/>
    </source>
</evidence>
<sequence length="218" mass="25406">MEKSIEIIWKEGFLNKDALVAPKLNDLYNQKSKHIIDKYMRMFKINLVAIVVGSLILLPGSFLIGMPYMGVPMFFILNAMVIVDKRLLGELKEIDNNITSYEYLKTFDKWIKRKIIVNTRMARILYPYTFIAILMGFWFINEDGNRLGETIVTKLIENYPDIYLIFGIPLTGIIGALMIIGILTFFGGRIYRWDMNLVYGRVLRKLEEIISDMEELRS</sequence>
<protein>
    <submittedName>
        <fullName evidence="2">Uncharacterized protein</fullName>
    </submittedName>
</protein>
<feature type="transmembrane region" description="Helical" evidence="1">
    <location>
        <begin position="39"/>
        <end position="58"/>
    </location>
</feature>
<proteinExistence type="predicted"/>
<feature type="transmembrane region" description="Helical" evidence="1">
    <location>
        <begin position="162"/>
        <end position="186"/>
    </location>
</feature>
<accession>A0ABT8KR66</accession>
<dbReference type="EMBL" id="JAUJEA010000005">
    <property type="protein sequence ID" value="MDN5202694.1"/>
    <property type="molecule type" value="Genomic_DNA"/>
</dbReference>
<evidence type="ECO:0000313" key="3">
    <source>
        <dbReference type="Proteomes" id="UP001172082"/>
    </source>
</evidence>
<organism evidence="2 3">
    <name type="scientific">Splendidivirga corallicola</name>
    <dbReference type="NCBI Taxonomy" id="3051826"/>
    <lineage>
        <taxon>Bacteria</taxon>
        <taxon>Pseudomonadati</taxon>
        <taxon>Bacteroidota</taxon>
        <taxon>Cytophagia</taxon>
        <taxon>Cytophagales</taxon>
        <taxon>Splendidivirgaceae</taxon>
        <taxon>Splendidivirga</taxon>
    </lineage>
</organism>
<gene>
    <name evidence="2" type="ORF">QQ008_14995</name>
</gene>
<feature type="transmembrane region" description="Helical" evidence="1">
    <location>
        <begin position="121"/>
        <end position="140"/>
    </location>
</feature>